<proteinExistence type="predicted"/>
<dbReference type="PANTHER" id="PTHR45023:SF4">
    <property type="entry name" value="GLYCINE-RICH PROTEIN-RELATED"/>
    <property type="match status" value="1"/>
</dbReference>
<protein>
    <submittedName>
        <fullName evidence="3">Glutathione S-transferase T3-like</fullName>
    </submittedName>
</protein>
<gene>
    <name evidence="3" type="primary">LOC108808208</name>
</gene>
<dbReference type="AlphaFoldDB" id="A0A6J0JJU2"/>
<accession>A0A6J0JJU2</accession>
<dbReference type="PROSITE" id="PS50090">
    <property type="entry name" value="MYB_LIKE"/>
    <property type="match status" value="1"/>
</dbReference>
<keyword evidence="2" id="KW-1185">Reference proteome</keyword>
<evidence type="ECO:0000259" key="1">
    <source>
        <dbReference type="PROSITE" id="PS50090"/>
    </source>
</evidence>
<dbReference type="PANTHER" id="PTHR45023">
    <property type="match status" value="1"/>
</dbReference>
<dbReference type="KEGG" id="rsz:108808208"/>
<dbReference type="OrthoDB" id="1106203at2759"/>
<name>A0A6J0JJU2_RAPSA</name>
<evidence type="ECO:0000313" key="3">
    <source>
        <dbReference type="RefSeq" id="XP_018435893.2"/>
    </source>
</evidence>
<reference evidence="3" key="2">
    <citation type="submission" date="2025-08" db="UniProtKB">
        <authorList>
            <consortium name="RefSeq"/>
        </authorList>
    </citation>
    <scope>IDENTIFICATION</scope>
    <source>
        <tissue evidence="3">Leaf</tissue>
    </source>
</reference>
<sequence>MNTTPGFVNLLNSQYSVDLESPEPVWLSGPSQDESAVKVRSKWSPTEDKILIGAWLNTSKDPVVSNDQKANTFWSRIVDYYNASPQLVGRTPRLLGQCKQRWSRINDQVCKFVGCYDAALREQRSGQNEDDVMKTALDRFFNQHSVRFSMEHAWRELRHDQKWSSSFVAKDGGKDKRKVVEVDTAEEEPRPMGLKAAKAAAKKKKSGKEEALTKIEAIMQVKKEVSTQNLLERLLAKKEPLNEMETTLKMKLMSALI</sequence>
<evidence type="ECO:0000313" key="2">
    <source>
        <dbReference type="Proteomes" id="UP000504610"/>
    </source>
</evidence>
<reference evidence="2" key="1">
    <citation type="journal article" date="2019" name="Database">
        <title>The radish genome database (RadishGD): an integrated information resource for radish genomics.</title>
        <authorList>
            <person name="Yu H.J."/>
            <person name="Baek S."/>
            <person name="Lee Y.J."/>
            <person name="Cho A."/>
            <person name="Mun J.H."/>
        </authorList>
    </citation>
    <scope>NUCLEOTIDE SEQUENCE [LARGE SCALE GENOMIC DNA]</scope>
    <source>
        <strain evidence="2">cv. WK10039</strain>
    </source>
</reference>
<dbReference type="Proteomes" id="UP000504610">
    <property type="component" value="Chromosome 6"/>
</dbReference>
<organism evidence="2 3">
    <name type="scientific">Raphanus sativus</name>
    <name type="common">Radish</name>
    <name type="synonym">Raphanus raphanistrum var. sativus</name>
    <dbReference type="NCBI Taxonomy" id="3726"/>
    <lineage>
        <taxon>Eukaryota</taxon>
        <taxon>Viridiplantae</taxon>
        <taxon>Streptophyta</taxon>
        <taxon>Embryophyta</taxon>
        <taxon>Tracheophyta</taxon>
        <taxon>Spermatophyta</taxon>
        <taxon>Magnoliopsida</taxon>
        <taxon>eudicotyledons</taxon>
        <taxon>Gunneridae</taxon>
        <taxon>Pentapetalae</taxon>
        <taxon>rosids</taxon>
        <taxon>malvids</taxon>
        <taxon>Brassicales</taxon>
        <taxon>Brassicaceae</taxon>
        <taxon>Brassiceae</taxon>
        <taxon>Raphanus</taxon>
    </lineage>
</organism>
<dbReference type="RefSeq" id="XP_018435893.2">
    <property type="nucleotide sequence ID" value="XM_018580391.2"/>
</dbReference>
<dbReference type="InterPro" id="IPR001005">
    <property type="entry name" value="SANT/Myb"/>
</dbReference>
<feature type="domain" description="Myb-like" evidence="1">
    <location>
        <begin position="40"/>
        <end position="106"/>
    </location>
</feature>
<dbReference type="GeneID" id="108808208"/>